<gene>
    <name evidence="1" type="ORF">FHS75_002626</name>
</gene>
<sequence>MTAVSDVCARVAQAAIFEPLSEGGPCFYEVATRGSFYSEGEEVDPVVLIARAAKGDIAAQREISDMALHLALSGAENVDPFVTLSEGLMTARMAASQGQAPDEMRVVVMLSLASFWTTGESAADLTGEALARLELLADGDNAYSEPAAQLLAAYADREPAEYLERAKLYRARLVETE</sequence>
<accession>A0A7Y9XXB7</accession>
<evidence type="ECO:0000313" key="1">
    <source>
        <dbReference type="EMBL" id="NYH96294.1"/>
    </source>
</evidence>
<keyword evidence="2" id="KW-1185">Reference proteome</keyword>
<evidence type="ECO:0000313" key="2">
    <source>
        <dbReference type="Proteomes" id="UP000522081"/>
    </source>
</evidence>
<dbReference type="EMBL" id="JACBZF010000004">
    <property type="protein sequence ID" value="NYH96294.1"/>
    <property type="molecule type" value="Genomic_DNA"/>
</dbReference>
<dbReference type="RefSeq" id="WP_179408112.1">
    <property type="nucleotide sequence ID" value="NZ_BMGF01000004.1"/>
</dbReference>
<name>A0A7Y9XXB7_9SPHN</name>
<proteinExistence type="predicted"/>
<dbReference type="AlphaFoldDB" id="A0A7Y9XXB7"/>
<protein>
    <submittedName>
        <fullName evidence="1">Uncharacterized protein</fullName>
    </submittedName>
</protein>
<dbReference type="Proteomes" id="UP000522081">
    <property type="component" value="Unassembled WGS sequence"/>
</dbReference>
<organism evidence="1 2">
    <name type="scientific">Novosphingobium marinum</name>
    <dbReference type="NCBI Taxonomy" id="1514948"/>
    <lineage>
        <taxon>Bacteria</taxon>
        <taxon>Pseudomonadati</taxon>
        <taxon>Pseudomonadota</taxon>
        <taxon>Alphaproteobacteria</taxon>
        <taxon>Sphingomonadales</taxon>
        <taxon>Sphingomonadaceae</taxon>
        <taxon>Novosphingobium</taxon>
    </lineage>
</organism>
<comment type="caution">
    <text evidence="1">The sequence shown here is derived from an EMBL/GenBank/DDBJ whole genome shotgun (WGS) entry which is preliminary data.</text>
</comment>
<reference evidence="1 2" key="1">
    <citation type="submission" date="2020-07" db="EMBL/GenBank/DDBJ databases">
        <title>Genomic Encyclopedia of Type Strains, Phase IV (KMG-IV): sequencing the most valuable type-strain genomes for metagenomic binning, comparative biology and taxonomic classification.</title>
        <authorList>
            <person name="Goeker M."/>
        </authorList>
    </citation>
    <scope>NUCLEOTIDE SEQUENCE [LARGE SCALE GENOMIC DNA]</scope>
    <source>
        <strain evidence="1 2">DSM 29043</strain>
    </source>
</reference>